<evidence type="ECO:0000259" key="10">
    <source>
        <dbReference type="Pfam" id="PF02866"/>
    </source>
</evidence>
<feature type="binding site" evidence="7">
    <location>
        <position position="112"/>
    </location>
    <ligand>
        <name>NAD(+)</name>
        <dbReference type="ChEBI" id="CHEBI:57540"/>
    </ligand>
</feature>
<evidence type="ECO:0000256" key="2">
    <source>
        <dbReference type="ARBA" id="ARBA00009613"/>
    </source>
</evidence>
<dbReference type="PIRSF" id="PIRSF000102">
    <property type="entry name" value="Lac_mal_DH"/>
    <property type="match status" value="1"/>
</dbReference>
<dbReference type="CDD" id="cd01338">
    <property type="entry name" value="MDH_chloroplast-like"/>
    <property type="match status" value="1"/>
</dbReference>
<dbReference type="Pfam" id="PF02866">
    <property type="entry name" value="Ldh_1_C"/>
    <property type="match status" value="1"/>
</dbReference>
<feature type="binding site" evidence="7">
    <location>
        <position position="98"/>
    </location>
    <ligand>
        <name>substrate</name>
    </ligand>
</feature>
<protein>
    <recommendedName>
        <fullName evidence="3 7">Malate dehydrogenase</fullName>
        <ecNumber evidence="3 7">1.1.1.37</ecNumber>
    </recommendedName>
</protein>
<dbReference type="PROSITE" id="PS00068">
    <property type="entry name" value="MDH"/>
    <property type="match status" value="1"/>
</dbReference>
<feature type="binding site" evidence="7">
    <location>
        <begin position="11"/>
        <end position="17"/>
    </location>
    <ligand>
        <name>NAD(+)</name>
        <dbReference type="ChEBI" id="CHEBI:57540"/>
    </ligand>
</feature>
<feature type="binding site" evidence="7">
    <location>
        <position position="105"/>
    </location>
    <ligand>
        <name>NAD(+)</name>
        <dbReference type="ChEBI" id="CHEBI:57540"/>
    </ligand>
</feature>
<dbReference type="SUPFAM" id="SSF56327">
    <property type="entry name" value="LDH C-terminal domain-like"/>
    <property type="match status" value="1"/>
</dbReference>
<dbReference type="RefSeq" id="WP_382344146.1">
    <property type="nucleotide sequence ID" value="NZ_JBHSAB010000028.1"/>
</dbReference>
<keyword evidence="12" id="KW-1185">Reference proteome</keyword>
<comment type="function">
    <text evidence="1 7">Catalyzes the reversible oxidation of malate to oxaloacetate.</text>
</comment>
<keyword evidence="5 7" id="KW-0560">Oxidoreductase</keyword>
<evidence type="ECO:0000313" key="11">
    <source>
        <dbReference type="EMBL" id="MFC3909692.1"/>
    </source>
</evidence>
<dbReference type="SUPFAM" id="SSF51735">
    <property type="entry name" value="NAD(P)-binding Rossmann-fold domains"/>
    <property type="match status" value="1"/>
</dbReference>
<dbReference type="Pfam" id="PF00056">
    <property type="entry name" value="Ldh_1_N"/>
    <property type="match status" value="1"/>
</dbReference>
<proteinExistence type="inferred from homology"/>
<dbReference type="Gene3D" id="3.90.110.10">
    <property type="entry name" value="Lactate dehydrogenase/glycoside hydrolase, family 4, C-terminal"/>
    <property type="match status" value="1"/>
</dbReference>
<comment type="similarity">
    <text evidence="2 7">Belongs to the LDH/MDH superfamily. MDH type 2 family.</text>
</comment>
<evidence type="ECO:0000256" key="5">
    <source>
        <dbReference type="ARBA" id="ARBA00023002"/>
    </source>
</evidence>
<evidence type="ECO:0000259" key="9">
    <source>
        <dbReference type="Pfam" id="PF00056"/>
    </source>
</evidence>
<feature type="binding site" evidence="7">
    <location>
        <position position="162"/>
    </location>
    <ligand>
        <name>substrate</name>
    </ligand>
</feature>
<name>A0ABV8CHI9_9GAMM</name>
<feature type="binding site" evidence="7">
    <location>
        <begin position="129"/>
        <end position="131"/>
    </location>
    <ligand>
        <name>NAD(+)</name>
        <dbReference type="ChEBI" id="CHEBI:57540"/>
    </ligand>
</feature>
<dbReference type="NCBIfam" id="NF003916">
    <property type="entry name" value="PRK05442.1"/>
    <property type="match status" value="1"/>
</dbReference>
<dbReference type="InterPro" id="IPR001252">
    <property type="entry name" value="Malate_DH_AS"/>
</dbReference>
<accession>A0ABV8CHI9</accession>
<dbReference type="Proteomes" id="UP001595758">
    <property type="component" value="Unassembled WGS sequence"/>
</dbReference>
<dbReference type="HAMAP" id="MF_01517">
    <property type="entry name" value="Malate_dehydrog_2"/>
    <property type="match status" value="1"/>
</dbReference>
<dbReference type="EC" id="1.1.1.37" evidence="3 7"/>
<dbReference type="InterPro" id="IPR036291">
    <property type="entry name" value="NAD(P)-bd_dom_sf"/>
</dbReference>
<feature type="binding site" evidence="7">
    <location>
        <position position="92"/>
    </location>
    <ligand>
        <name>substrate</name>
    </ligand>
</feature>
<feature type="domain" description="Lactate/malate dehydrogenase N-terminal" evidence="9">
    <location>
        <begin position="5"/>
        <end position="148"/>
    </location>
</feature>
<organism evidence="11 12">
    <name type="scientific">Legionella dresdenensis</name>
    <dbReference type="NCBI Taxonomy" id="450200"/>
    <lineage>
        <taxon>Bacteria</taxon>
        <taxon>Pseudomonadati</taxon>
        <taxon>Pseudomonadota</taxon>
        <taxon>Gammaproteobacteria</taxon>
        <taxon>Legionellales</taxon>
        <taxon>Legionellaceae</taxon>
        <taxon>Legionella</taxon>
    </lineage>
</organism>
<feature type="binding site" evidence="7">
    <location>
        <position position="131"/>
    </location>
    <ligand>
        <name>substrate</name>
    </ligand>
</feature>
<evidence type="ECO:0000256" key="6">
    <source>
        <dbReference type="ARBA" id="ARBA00048313"/>
    </source>
</evidence>
<gene>
    <name evidence="7" type="primary">mdh</name>
    <name evidence="11" type="ORF">ACFORL_11490</name>
</gene>
<evidence type="ECO:0000313" key="12">
    <source>
        <dbReference type="Proteomes" id="UP001595758"/>
    </source>
</evidence>
<dbReference type="PANTHER" id="PTHR23382">
    <property type="entry name" value="MALATE DEHYDROGENASE"/>
    <property type="match status" value="1"/>
</dbReference>
<sequence length="329" mass="35576">MSNRVRVAVTGAAGQIGYALLFRIASGQMFGPNTEVELQLLELEPALPALEGVAMELDDCAFPLLKKIVCTADLNHAMDGINWALLVGSVPRKQGMERSDLLQINGGIFTKQGKAINDRAADDVRVFVVGNPCNTNCMIAMHHARDIPNDRFYAMTTLDELRARTQLAQKAGVDITAVSNMTIWGNHSATQYPDFYNAKINGKSAATVITDESWLKDTFVSTVQQRGAAIIKARGASSAASAANAAIQGVNHLVTDTKAGESFSMCLSSTGQYGVDEGLIFSFPCRRDNGNLSVIEGLPLNEYGKAKFDATLNELRQERDMVKELGLLD</sequence>
<comment type="caution">
    <text evidence="11">The sequence shown here is derived from an EMBL/GenBank/DDBJ whole genome shotgun (WGS) entry which is preliminary data.</text>
</comment>
<feature type="domain" description="Lactate/malate dehydrogenase C-terminal" evidence="10">
    <location>
        <begin position="156"/>
        <end position="323"/>
    </location>
</feature>
<dbReference type="NCBIfam" id="TIGR01759">
    <property type="entry name" value="MalateDH-SF1"/>
    <property type="match status" value="1"/>
</dbReference>
<dbReference type="InterPro" id="IPR022383">
    <property type="entry name" value="Lactate/malate_DH_C"/>
</dbReference>
<keyword evidence="7 8" id="KW-0520">NAD</keyword>
<dbReference type="InterPro" id="IPR010945">
    <property type="entry name" value="Malate_DH_type2"/>
</dbReference>
<evidence type="ECO:0000256" key="8">
    <source>
        <dbReference type="RuleBase" id="RU000422"/>
    </source>
</evidence>
<reference evidence="12" key="1">
    <citation type="journal article" date="2019" name="Int. J. Syst. Evol. Microbiol.">
        <title>The Global Catalogue of Microorganisms (GCM) 10K type strain sequencing project: providing services to taxonomists for standard genome sequencing and annotation.</title>
        <authorList>
            <consortium name="The Broad Institute Genomics Platform"/>
            <consortium name="The Broad Institute Genome Sequencing Center for Infectious Disease"/>
            <person name="Wu L."/>
            <person name="Ma J."/>
        </authorList>
    </citation>
    <scope>NUCLEOTIDE SEQUENCE [LARGE SCALE GENOMIC DNA]</scope>
    <source>
        <strain evidence="12">CCUG 59858</strain>
    </source>
</reference>
<comment type="catalytic activity">
    <reaction evidence="6 7 8">
        <text>(S)-malate + NAD(+) = oxaloacetate + NADH + H(+)</text>
        <dbReference type="Rhea" id="RHEA:21432"/>
        <dbReference type="ChEBI" id="CHEBI:15378"/>
        <dbReference type="ChEBI" id="CHEBI:15589"/>
        <dbReference type="ChEBI" id="CHEBI:16452"/>
        <dbReference type="ChEBI" id="CHEBI:57540"/>
        <dbReference type="ChEBI" id="CHEBI:57945"/>
        <dbReference type="EC" id="1.1.1.37"/>
    </reaction>
</comment>
<dbReference type="Gene3D" id="3.40.50.720">
    <property type="entry name" value="NAD(P)-binding Rossmann-like Domain"/>
    <property type="match status" value="1"/>
</dbReference>
<evidence type="ECO:0000256" key="1">
    <source>
        <dbReference type="ARBA" id="ARBA00003966"/>
    </source>
</evidence>
<dbReference type="GO" id="GO:0030060">
    <property type="term" value="F:L-malate dehydrogenase (NAD+) activity"/>
    <property type="evidence" value="ECO:0007669"/>
    <property type="project" value="UniProtKB-EC"/>
</dbReference>
<dbReference type="EMBL" id="JBHSAB010000028">
    <property type="protein sequence ID" value="MFC3909692.1"/>
    <property type="molecule type" value="Genomic_DNA"/>
</dbReference>
<keyword evidence="4 7" id="KW-0816">Tricarboxylic acid cycle</keyword>
<dbReference type="InterPro" id="IPR001557">
    <property type="entry name" value="L-lactate/malate_DH"/>
</dbReference>
<evidence type="ECO:0000256" key="7">
    <source>
        <dbReference type="HAMAP-Rule" id="MF_01517"/>
    </source>
</evidence>
<evidence type="ECO:0000256" key="3">
    <source>
        <dbReference type="ARBA" id="ARBA00012995"/>
    </source>
</evidence>
<dbReference type="InterPro" id="IPR001236">
    <property type="entry name" value="Lactate/malate_DH_N"/>
</dbReference>
<dbReference type="InterPro" id="IPR015955">
    <property type="entry name" value="Lactate_DH/Glyco_Ohase_4_C"/>
</dbReference>
<feature type="active site" description="Proton acceptor" evidence="7">
    <location>
        <position position="187"/>
    </location>
</feature>
<evidence type="ECO:0000256" key="4">
    <source>
        <dbReference type="ARBA" id="ARBA00022532"/>
    </source>
</evidence>